<dbReference type="Gene3D" id="1.10.443.10">
    <property type="entry name" value="Intergrase catalytic core"/>
    <property type="match status" value="1"/>
</dbReference>
<dbReference type="Gene3D" id="1.10.150.130">
    <property type="match status" value="1"/>
</dbReference>
<proteinExistence type="inferred from homology"/>
<evidence type="ECO:0000313" key="6">
    <source>
        <dbReference type="Proteomes" id="UP000503447"/>
    </source>
</evidence>
<evidence type="ECO:0000259" key="4">
    <source>
        <dbReference type="PROSITE" id="PS51898"/>
    </source>
</evidence>
<gene>
    <name evidence="5" type="ORF">FTUN_6098</name>
</gene>
<evidence type="ECO:0000256" key="3">
    <source>
        <dbReference type="ARBA" id="ARBA00023172"/>
    </source>
</evidence>
<dbReference type="AlphaFoldDB" id="A0A6M5YX56"/>
<name>A0A6M5YX56_9BACT</name>
<dbReference type="KEGG" id="ftj:FTUN_6098"/>
<dbReference type="PROSITE" id="PS51898">
    <property type="entry name" value="TYR_RECOMBINASE"/>
    <property type="match status" value="1"/>
</dbReference>
<dbReference type="PANTHER" id="PTHR30349:SF64">
    <property type="entry name" value="PROPHAGE INTEGRASE INTD-RELATED"/>
    <property type="match status" value="1"/>
</dbReference>
<keyword evidence="2" id="KW-0238">DNA-binding</keyword>
<keyword evidence="6" id="KW-1185">Reference proteome</keyword>
<organism evidence="5 6">
    <name type="scientific">Frigoriglobus tundricola</name>
    <dbReference type="NCBI Taxonomy" id="2774151"/>
    <lineage>
        <taxon>Bacteria</taxon>
        <taxon>Pseudomonadati</taxon>
        <taxon>Planctomycetota</taxon>
        <taxon>Planctomycetia</taxon>
        <taxon>Gemmatales</taxon>
        <taxon>Gemmataceae</taxon>
        <taxon>Frigoriglobus</taxon>
    </lineage>
</organism>
<dbReference type="PANTHER" id="PTHR30349">
    <property type="entry name" value="PHAGE INTEGRASE-RELATED"/>
    <property type="match status" value="1"/>
</dbReference>
<dbReference type="RefSeq" id="WP_171473669.1">
    <property type="nucleotide sequence ID" value="NZ_CP053452.2"/>
</dbReference>
<comment type="similarity">
    <text evidence="1">Belongs to the 'phage' integrase family.</text>
</comment>
<dbReference type="EMBL" id="CP053452">
    <property type="protein sequence ID" value="QJW98508.1"/>
    <property type="molecule type" value="Genomic_DNA"/>
</dbReference>
<dbReference type="InterPro" id="IPR013762">
    <property type="entry name" value="Integrase-like_cat_sf"/>
</dbReference>
<dbReference type="GO" id="GO:0003677">
    <property type="term" value="F:DNA binding"/>
    <property type="evidence" value="ECO:0007669"/>
    <property type="project" value="UniProtKB-KW"/>
</dbReference>
<evidence type="ECO:0000256" key="1">
    <source>
        <dbReference type="ARBA" id="ARBA00008857"/>
    </source>
</evidence>
<evidence type="ECO:0000256" key="2">
    <source>
        <dbReference type="ARBA" id="ARBA00023125"/>
    </source>
</evidence>
<dbReference type="GO" id="GO:0006310">
    <property type="term" value="P:DNA recombination"/>
    <property type="evidence" value="ECO:0007669"/>
    <property type="project" value="UniProtKB-KW"/>
</dbReference>
<keyword evidence="3" id="KW-0233">DNA recombination</keyword>
<dbReference type="SUPFAM" id="SSF56349">
    <property type="entry name" value="DNA breaking-rejoining enzymes"/>
    <property type="match status" value="2"/>
</dbReference>
<dbReference type="GO" id="GO:0015074">
    <property type="term" value="P:DNA integration"/>
    <property type="evidence" value="ECO:0007669"/>
    <property type="project" value="InterPro"/>
</dbReference>
<dbReference type="InterPro" id="IPR011010">
    <property type="entry name" value="DNA_brk_join_enz"/>
</dbReference>
<dbReference type="Proteomes" id="UP000503447">
    <property type="component" value="Chromosome"/>
</dbReference>
<protein>
    <recommendedName>
        <fullName evidence="4">Tyr recombinase domain-containing protein</fullName>
    </recommendedName>
</protein>
<dbReference type="InterPro" id="IPR010998">
    <property type="entry name" value="Integrase_recombinase_N"/>
</dbReference>
<dbReference type="InterPro" id="IPR050090">
    <property type="entry name" value="Tyrosine_recombinase_XerCD"/>
</dbReference>
<accession>A0A6M5YX56</accession>
<feature type="domain" description="Tyr recombinase" evidence="4">
    <location>
        <begin position="222"/>
        <end position="404"/>
    </location>
</feature>
<dbReference type="InterPro" id="IPR002104">
    <property type="entry name" value="Integrase_catalytic"/>
</dbReference>
<sequence length="411" mass="46886">MAWLETKGEIFRIRFRFGGAKHLLALHTSDRKEADESLARFEANLRLIERGIIDPPPAAADVGVYIVSGGKLSGRPSETARTERTTLGMLFDRYLSNFPQAAKEARTWKTEVTHIAHLRRLLDVRLPLTEVTQKTVQAYIDARTLEAGRRKKRVSRETVKKELGTLSAIWNKWGVPQGMVSGPPPITNLTFPKGHTKPPFQTREQIERQIARQKLSSDAQAELWRCLFLTLPEVEEFLDHVRDAKRSGYVYPMMVFAAHTGARRSEIRRSLVNDFDFVAKTVLIREKKKDHDKVETYRTVPLSPRLEATMRDWFQKHSGVNTICTPSGRAISDHYATKIMLGAVRRSKWSVVSGWHFLRHSFISNCAARGVDQRLIDHWVGHTTEAMRRRYSHLLPAVSQTALLSVFGQQA</sequence>
<reference evidence="6" key="1">
    <citation type="submission" date="2020-05" db="EMBL/GenBank/DDBJ databases">
        <title>Frigoriglobus tundricola gen. nov., sp. nov., a psychrotolerant cellulolytic planctomycete of the family Gemmataceae with two divergent copies of 16S rRNA gene.</title>
        <authorList>
            <person name="Kulichevskaya I.S."/>
            <person name="Ivanova A.A."/>
            <person name="Naumoff D.G."/>
            <person name="Beletsky A.V."/>
            <person name="Rijpstra W.I.C."/>
            <person name="Sinninghe Damste J.S."/>
            <person name="Mardanov A.V."/>
            <person name="Ravin N.V."/>
            <person name="Dedysh S.N."/>
        </authorList>
    </citation>
    <scope>NUCLEOTIDE SEQUENCE [LARGE SCALE GENOMIC DNA]</scope>
    <source>
        <strain evidence="6">PL17</strain>
    </source>
</reference>
<dbReference type="Pfam" id="PF00589">
    <property type="entry name" value="Phage_integrase"/>
    <property type="match status" value="1"/>
</dbReference>
<evidence type="ECO:0000313" key="5">
    <source>
        <dbReference type="EMBL" id="QJW98508.1"/>
    </source>
</evidence>